<evidence type="ECO:0000313" key="1">
    <source>
        <dbReference type="EMBL" id="KAK1867290.1"/>
    </source>
</evidence>
<gene>
    <name evidence="1" type="ORF">I4F81_009797</name>
</gene>
<comment type="caution">
    <text evidence="1">The sequence shown here is derived from an EMBL/GenBank/DDBJ whole genome shotgun (WGS) entry which is preliminary data.</text>
</comment>
<evidence type="ECO:0000313" key="2">
    <source>
        <dbReference type="Proteomes" id="UP000798662"/>
    </source>
</evidence>
<reference evidence="1" key="1">
    <citation type="submission" date="2019-11" db="EMBL/GenBank/DDBJ databases">
        <title>Nori genome reveals adaptations in red seaweeds to the harsh intertidal environment.</title>
        <authorList>
            <person name="Wang D."/>
            <person name="Mao Y."/>
        </authorList>
    </citation>
    <scope>NUCLEOTIDE SEQUENCE</scope>
    <source>
        <tissue evidence="1">Gametophyte</tissue>
    </source>
</reference>
<protein>
    <submittedName>
        <fullName evidence="1">Uncharacterized protein</fullName>
    </submittedName>
</protein>
<organism evidence="1 2">
    <name type="scientific">Pyropia yezoensis</name>
    <name type="common">Susabi-nori</name>
    <name type="synonym">Porphyra yezoensis</name>
    <dbReference type="NCBI Taxonomy" id="2788"/>
    <lineage>
        <taxon>Eukaryota</taxon>
        <taxon>Rhodophyta</taxon>
        <taxon>Bangiophyceae</taxon>
        <taxon>Bangiales</taxon>
        <taxon>Bangiaceae</taxon>
        <taxon>Pyropia</taxon>
    </lineage>
</organism>
<proteinExistence type="predicted"/>
<sequence>MAPSAPTAFAAPLSLPLPSSSFHGTTCVRRPRTRLPVVARRPAAAAAAAAAAPRMADDAGLALTPELGKLTSMFKAVPDAKLRYQQLLFFAKELAPMPDELKTPANKVPGCLSTVYLSATLDPEARTVSYVADSDAQLTKGLAALLLRGVNGCTPEEIAAIDPAFISESGLSVSLTPGRNNGFLNMLALVKSKAVALGAAADAGAATVAARDAPAADGGAPPANGAGAASASAASAAAAAAVEEDEEPDDPTAPVASAIRRKLGALRPSSLVVTDNSASHAGHAGARGLNGESHFKVSVVADAFDGLSAVKRHQVIYALLKDEMAGPIHALEIEARSVAEVASQT</sequence>
<name>A0ACC3CBD4_PYRYE</name>
<dbReference type="EMBL" id="CM020620">
    <property type="protein sequence ID" value="KAK1867290.1"/>
    <property type="molecule type" value="Genomic_DNA"/>
</dbReference>
<keyword evidence="2" id="KW-1185">Reference proteome</keyword>
<accession>A0ACC3CBD4</accession>
<dbReference type="Proteomes" id="UP000798662">
    <property type="component" value="Chromosome 3"/>
</dbReference>